<dbReference type="GO" id="GO:0005856">
    <property type="term" value="C:cytoskeleton"/>
    <property type="evidence" value="ECO:0007669"/>
    <property type="project" value="TreeGrafter"/>
</dbReference>
<dbReference type="SMART" id="SM01007">
    <property type="entry name" value="Aldolase_II"/>
    <property type="match status" value="1"/>
</dbReference>
<proteinExistence type="predicted"/>
<evidence type="ECO:0000259" key="1">
    <source>
        <dbReference type="SMART" id="SM01007"/>
    </source>
</evidence>
<dbReference type="NCBIfam" id="NF005451">
    <property type="entry name" value="PRK07044.1"/>
    <property type="match status" value="1"/>
</dbReference>
<protein>
    <recommendedName>
        <fullName evidence="1">Class II aldolase/adducin N-terminal domain-containing protein</fullName>
    </recommendedName>
</protein>
<dbReference type="InterPro" id="IPR036409">
    <property type="entry name" value="Aldolase_II/adducin_N_sf"/>
</dbReference>
<evidence type="ECO:0000313" key="2">
    <source>
        <dbReference type="EMBL" id="SVA64002.1"/>
    </source>
</evidence>
<dbReference type="InterPro" id="IPR001303">
    <property type="entry name" value="Aldolase_II/adducin_N"/>
</dbReference>
<name>A0A381XHI8_9ZZZZ</name>
<dbReference type="PANTHER" id="PTHR10672:SF3">
    <property type="entry name" value="PROTEIN HU-LI TAI SHAO"/>
    <property type="match status" value="1"/>
</dbReference>
<gene>
    <name evidence="2" type="ORF">METZ01_LOCUS116856</name>
</gene>
<dbReference type="Gene3D" id="3.40.225.10">
    <property type="entry name" value="Class II aldolase/adducin N-terminal domain"/>
    <property type="match status" value="1"/>
</dbReference>
<dbReference type="SUPFAM" id="SSF53639">
    <property type="entry name" value="AraD/HMP-PK domain-like"/>
    <property type="match status" value="1"/>
</dbReference>
<reference evidence="2" key="1">
    <citation type="submission" date="2018-05" db="EMBL/GenBank/DDBJ databases">
        <authorList>
            <person name="Lanie J.A."/>
            <person name="Ng W.-L."/>
            <person name="Kazmierczak K.M."/>
            <person name="Andrzejewski T.M."/>
            <person name="Davidsen T.M."/>
            <person name="Wayne K.J."/>
            <person name="Tettelin H."/>
            <person name="Glass J.I."/>
            <person name="Rusch D."/>
            <person name="Podicherti R."/>
            <person name="Tsui H.-C.T."/>
            <person name="Winkler M.E."/>
        </authorList>
    </citation>
    <scope>NUCLEOTIDE SEQUENCE</scope>
</reference>
<accession>A0A381XHI8</accession>
<sequence length="258" mass="28658">MGPNLSETVNIMSGGTGPDELRNELAAAHRIAARLGFVDLIHNHLSARLVDANDKFLMTPYGYWFSEVTKSSLLEIDNSGEMTGRDMNPAGFIIHEAIYSARSDVKAVFHTHTKAGVAVSVMQRGLLPISQYALRFYGKVAYHDYEGATLVPGERKRLQECVRDPNVSILVLRNHGMVTLGASVADAFLKMYFLDRACDVQISLCNSGELLIEPPAEICELTARQFLGSEEEDMDKKLALEWSALKRLVADETMDYEQ</sequence>
<dbReference type="AlphaFoldDB" id="A0A381XHI8"/>
<dbReference type="PANTHER" id="PTHR10672">
    <property type="entry name" value="ADDUCIN"/>
    <property type="match status" value="1"/>
</dbReference>
<dbReference type="Pfam" id="PF00596">
    <property type="entry name" value="Aldolase_II"/>
    <property type="match status" value="1"/>
</dbReference>
<dbReference type="InterPro" id="IPR051017">
    <property type="entry name" value="Aldolase-II_Adducin_sf"/>
</dbReference>
<organism evidence="2">
    <name type="scientific">marine metagenome</name>
    <dbReference type="NCBI Taxonomy" id="408172"/>
    <lineage>
        <taxon>unclassified sequences</taxon>
        <taxon>metagenomes</taxon>
        <taxon>ecological metagenomes</taxon>
    </lineage>
</organism>
<dbReference type="EMBL" id="UINC01015148">
    <property type="protein sequence ID" value="SVA64002.1"/>
    <property type="molecule type" value="Genomic_DNA"/>
</dbReference>
<feature type="domain" description="Class II aldolase/adducin N-terminal" evidence="1">
    <location>
        <begin position="23"/>
        <end position="202"/>
    </location>
</feature>
<dbReference type="GO" id="GO:0051015">
    <property type="term" value="F:actin filament binding"/>
    <property type="evidence" value="ECO:0007669"/>
    <property type="project" value="TreeGrafter"/>
</dbReference>